<evidence type="ECO:0000313" key="2">
    <source>
        <dbReference type="EMBL" id="QNN57993.1"/>
    </source>
</evidence>
<dbReference type="AlphaFoldDB" id="A0A7G9RQW8"/>
<dbReference type="KEGG" id="drg:H9K76_03715"/>
<keyword evidence="3" id="KW-1185">Reference proteome</keyword>
<dbReference type="GO" id="GO:0032259">
    <property type="term" value="P:methylation"/>
    <property type="evidence" value="ECO:0007669"/>
    <property type="project" value="UniProtKB-KW"/>
</dbReference>
<protein>
    <submittedName>
        <fullName evidence="2">Methyltransferase domain-containing protein</fullName>
    </submittedName>
</protein>
<reference evidence="2 3" key="1">
    <citation type="submission" date="2020-08" db="EMBL/GenBank/DDBJ databases">
        <title>Genome sequence of Diaphorobacter ruginosibacter DSM 27467T.</title>
        <authorList>
            <person name="Hyun D.-W."/>
            <person name="Bae J.-W."/>
        </authorList>
    </citation>
    <scope>NUCLEOTIDE SEQUENCE [LARGE SCALE GENOMIC DNA]</scope>
    <source>
        <strain evidence="2 3">DSM 27467</strain>
    </source>
</reference>
<dbReference type="InterPro" id="IPR029063">
    <property type="entry name" value="SAM-dependent_MTases_sf"/>
</dbReference>
<sequence length="267" mass="30578">MIVERLRQWLYEPEVRGVDVDDNSLLAKHASVLHGKRLLRSAFETFYRDMGALCDHYFAAPGIEVELGTGAGFFKRLRPTLMTSDVRKGKGIDLELDAQSMNLKNESVRCIYAINVFHHLPNPELFFEELTRVLHSGGGCILIEPHGGFSSALLHRHLHSDEHFDPKAKGWRTSEIAGPLSGANQALADIVFRRDLDLFEKLYGSQLEIVYRGYELNALRYLLSGGLNFRQLMPSFMDKPLTWMEKLGRPLARYWSLHQIIVIRRRT</sequence>
<dbReference type="GO" id="GO:0008757">
    <property type="term" value="F:S-adenosylmethionine-dependent methyltransferase activity"/>
    <property type="evidence" value="ECO:0007669"/>
    <property type="project" value="InterPro"/>
</dbReference>
<name>A0A7G9RQW8_9BURK</name>
<dbReference type="Gene3D" id="3.40.50.150">
    <property type="entry name" value="Vaccinia Virus protein VP39"/>
    <property type="match status" value="1"/>
</dbReference>
<dbReference type="SUPFAM" id="SSF53335">
    <property type="entry name" value="S-adenosyl-L-methionine-dependent methyltransferases"/>
    <property type="match status" value="1"/>
</dbReference>
<dbReference type="Pfam" id="PF08241">
    <property type="entry name" value="Methyltransf_11"/>
    <property type="match status" value="1"/>
</dbReference>
<evidence type="ECO:0000259" key="1">
    <source>
        <dbReference type="Pfam" id="PF08241"/>
    </source>
</evidence>
<evidence type="ECO:0000313" key="3">
    <source>
        <dbReference type="Proteomes" id="UP000515811"/>
    </source>
</evidence>
<dbReference type="RefSeq" id="WP_187598238.1">
    <property type="nucleotide sequence ID" value="NZ_CP060714.1"/>
</dbReference>
<dbReference type="Proteomes" id="UP000515811">
    <property type="component" value="Chromosome"/>
</dbReference>
<accession>A0A7G9RQW8</accession>
<keyword evidence="2" id="KW-0808">Transferase</keyword>
<dbReference type="InterPro" id="IPR013216">
    <property type="entry name" value="Methyltransf_11"/>
</dbReference>
<dbReference type="EMBL" id="CP060714">
    <property type="protein sequence ID" value="QNN57993.1"/>
    <property type="molecule type" value="Genomic_DNA"/>
</dbReference>
<organism evidence="2 3">
    <name type="scientific">Diaphorobacter ruginosibacter</name>
    <dbReference type="NCBI Taxonomy" id="1715720"/>
    <lineage>
        <taxon>Bacteria</taxon>
        <taxon>Pseudomonadati</taxon>
        <taxon>Pseudomonadota</taxon>
        <taxon>Betaproteobacteria</taxon>
        <taxon>Burkholderiales</taxon>
        <taxon>Comamonadaceae</taxon>
        <taxon>Diaphorobacter</taxon>
    </lineage>
</organism>
<proteinExistence type="predicted"/>
<feature type="domain" description="Methyltransferase type 11" evidence="1">
    <location>
        <begin position="94"/>
        <end position="141"/>
    </location>
</feature>
<keyword evidence="2" id="KW-0489">Methyltransferase</keyword>
<gene>
    <name evidence="2" type="ORF">H9K76_03715</name>
</gene>